<keyword evidence="2" id="KW-1185">Reference proteome</keyword>
<proteinExistence type="predicted"/>
<dbReference type="GeneID" id="37019734"/>
<protein>
    <submittedName>
        <fullName evidence="1">Uncharacterized protein</fullName>
    </submittedName>
</protein>
<dbReference type="RefSeq" id="XP_025351871.1">
    <property type="nucleotide sequence ID" value="XM_025497953.1"/>
</dbReference>
<organism evidence="1 2">
    <name type="scientific">Meira miltonrushii</name>
    <dbReference type="NCBI Taxonomy" id="1280837"/>
    <lineage>
        <taxon>Eukaryota</taxon>
        <taxon>Fungi</taxon>
        <taxon>Dikarya</taxon>
        <taxon>Basidiomycota</taxon>
        <taxon>Ustilaginomycotina</taxon>
        <taxon>Exobasidiomycetes</taxon>
        <taxon>Exobasidiales</taxon>
        <taxon>Brachybasidiaceae</taxon>
        <taxon>Meira</taxon>
    </lineage>
</organism>
<accession>A0A316V1Z3</accession>
<name>A0A316V1Z3_9BASI</name>
<reference evidence="1 2" key="1">
    <citation type="journal article" date="2018" name="Mol. Biol. Evol.">
        <title>Broad Genomic Sampling Reveals a Smut Pathogenic Ancestry of the Fungal Clade Ustilaginomycotina.</title>
        <authorList>
            <person name="Kijpornyongpan T."/>
            <person name="Mondo S.J."/>
            <person name="Barry K."/>
            <person name="Sandor L."/>
            <person name="Lee J."/>
            <person name="Lipzen A."/>
            <person name="Pangilinan J."/>
            <person name="LaButti K."/>
            <person name="Hainaut M."/>
            <person name="Henrissat B."/>
            <person name="Grigoriev I.V."/>
            <person name="Spatafora J.W."/>
            <person name="Aime M.C."/>
        </authorList>
    </citation>
    <scope>NUCLEOTIDE SEQUENCE [LARGE SCALE GENOMIC DNA]</scope>
    <source>
        <strain evidence="1 2">MCA 3882</strain>
    </source>
</reference>
<dbReference type="AlphaFoldDB" id="A0A316V1Z3"/>
<evidence type="ECO:0000313" key="2">
    <source>
        <dbReference type="Proteomes" id="UP000245771"/>
    </source>
</evidence>
<sequence>MYTLNTFAIPVNKYTQVGKIKAAESGMRSCDLKARACNVGSVVASMVGMTKKSNQLAAKSEGHIQALHGHAKDLRAAVEQKAPHHQFGGATTAKQQKSIVNHGQKTLKGYESRVANAKAASAKQNSASFGRMNSFDEMHGGI</sequence>
<dbReference type="Proteomes" id="UP000245771">
    <property type="component" value="Unassembled WGS sequence"/>
</dbReference>
<evidence type="ECO:0000313" key="1">
    <source>
        <dbReference type="EMBL" id="PWN31569.1"/>
    </source>
</evidence>
<gene>
    <name evidence="1" type="ORF">FA14DRAFT_158388</name>
</gene>
<dbReference type="InParanoid" id="A0A316V1Z3"/>
<dbReference type="EMBL" id="KZ819607">
    <property type="protein sequence ID" value="PWN31569.1"/>
    <property type="molecule type" value="Genomic_DNA"/>
</dbReference>